<accession>A0ABQ3Z6M0</accession>
<dbReference type="RefSeq" id="WP_203733117.1">
    <property type="nucleotide sequence ID" value="NZ_BAAATX010000018.1"/>
</dbReference>
<organism evidence="1 2">
    <name type="scientific">Paractinoplanes durhamensis</name>
    <dbReference type="NCBI Taxonomy" id="113563"/>
    <lineage>
        <taxon>Bacteria</taxon>
        <taxon>Bacillati</taxon>
        <taxon>Actinomycetota</taxon>
        <taxon>Actinomycetes</taxon>
        <taxon>Micromonosporales</taxon>
        <taxon>Micromonosporaceae</taxon>
        <taxon>Paractinoplanes</taxon>
    </lineage>
</organism>
<dbReference type="PANTHER" id="PTHR43434">
    <property type="entry name" value="PHOSPHOGLYCOLATE PHOSPHATASE"/>
    <property type="match status" value="1"/>
</dbReference>
<dbReference type="NCBIfam" id="TIGR01509">
    <property type="entry name" value="HAD-SF-IA-v3"/>
    <property type="match status" value="1"/>
</dbReference>
<dbReference type="InterPro" id="IPR050155">
    <property type="entry name" value="HAD-like_hydrolase_sf"/>
</dbReference>
<evidence type="ECO:0000313" key="1">
    <source>
        <dbReference type="EMBL" id="GIE05421.1"/>
    </source>
</evidence>
<dbReference type="Gene3D" id="3.40.50.1000">
    <property type="entry name" value="HAD superfamily/HAD-like"/>
    <property type="match status" value="1"/>
</dbReference>
<keyword evidence="1" id="KW-0378">Hydrolase</keyword>
<dbReference type="EMBL" id="BOML01000056">
    <property type="protein sequence ID" value="GIE05421.1"/>
    <property type="molecule type" value="Genomic_DNA"/>
</dbReference>
<dbReference type="SUPFAM" id="SSF56784">
    <property type="entry name" value="HAD-like"/>
    <property type="match status" value="1"/>
</dbReference>
<dbReference type="InterPro" id="IPR023214">
    <property type="entry name" value="HAD_sf"/>
</dbReference>
<gene>
    <name evidence="1" type="ORF">Adu01nite_67710</name>
</gene>
<dbReference type="InterPro" id="IPR036412">
    <property type="entry name" value="HAD-like_sf"/>
</dbReference>
<keyword evidence="2" id="KW-1185">Reference proteome</keyword>
<dbReference type="Pfam" id="PF00702">
    <property type="entry name" value="Hydrolase"/>
    <property type="match status" value="1"/>
</dbReference>
<dbReference type="NCBIfam" id="TIGR01549">
    <property type="entry name" value="HAD-SF-IA-v1"/>
    <property type="match status" value="1"/>
</dbReference>
<dbReference type="InterPro" id="IPR006439">
    <property type="entry name" value="HAD-SF_hydro_IA"/>
</dbReference>
<dbReference type="GO" id="GO:0016787">
    <property type="term" value="F:hydrolase activity"/>
    <property type="evidence" value="ECO:0007669"/>
    <property type="project" value="UniProtKB-KW"/>
</dbReference>
<reference evidence="1 2" key="1">
    <citation type="submission" date="2021-01" db="EMBL/GenBank/DDBJ databases">
        <title>Whole genome shotgun sequence of Actinoplanes durhamensis NBRC 14914.</title>
        <authorList>
            <person name="Komaki H."/>
            <person name="Tamura T."/>
        </authorList>
    </citation>
    <scope>NUCLEOTIDE SEQUENCE [LARGE SCALE GENOMIC DNA]</scope>
    <source>
        <strain evidence="1 2">NBRC 14914</strain>
    </source>
</reference>
<evidence type="ECO:0000313" key="2">
    <source>
        <dbReference type="Proteomes" id="UP000637628"/>
    </source>
</evidence>
<dbReference type="Proteomes" id="UP000637628">
    <property type="component" value="Unassembled WGS sequence"/>
</dbReference>
<proteinExistence type="predicted"/>
<comment type="caution">
    <text evidence="1">The sequence shown here is derived from an EMBL/GenBank/DDBJ whole genome shotgun (WGS) entry which is preliminary data.</text>
</comment>
<dbReference type="PANTHER" id="PTHR43434:SF1">
    <property type="entry name" value="PHOSPHOGLYCOLATE PHOSPHATASE"/>
    <property type="match status" value="1"/>
</dbReference>
<sequence length="220" mass="23249">MTAYRFGAGPLLLDFDGPVCSVFSGYPASRIAAELVGLLDQVRVAVPDRVRRERDPMAVLRWVGDHAERRVVVAVEDAFCAAELAAVGTAEPTPFGHQVILNAVRRGNAVGVVSNNSAVAVEAYLDVHGLTCHVSPVIGRAYADPARMKPNPEPILTAARILGVAPQECVLVGDSLSDIEAARAAGVGIIGYANRPWKVDAFRAADHTVTSMQTIAEALA</sequence>
<protein>
    <submittedName>
        <fullName evidence="1">Hydrolase</fullName>
    </submittedName>
</protein>
<name>A0ABQ3Z6M0_9ACTN</name>